<keyword evidence="3" id="KW-1185">Reference proteome</keyword>
<evidence type="ECO:0000313" key="2">
    <source>
        <dbReference type="EMBL" id="SOC79556.1"/>
    </source>
</evidence>
<dbReference type="Proteomes" id="UP000219193">
    <property type="component" value="Unassembled WGS sequence"/>
</dbReference>
<reference evidence="3" key="1">
    <citation type="submission" date="2017-09" db="EMBL/GenBank/DDBJ databases">
        <authorList>
            <person name="Varghese N."/>
            <person name="Submissions S."/>
        </authorList>
    </citation>
    <scope>NUCLEOTIDE SEQUENCE [LARGE SCALE GENOMIC DNA]</scope>
    <source>
        <strain evidence="3">CGMCC 1.12641</strain>
    </source>
</reference>
<organism evidence="2 3">
    <name type="scientific">Salinimicrobium sediminis</name>
    <dbReference type="NCBI Taxonomy" id="1343891"/>
    <lineage>
        <taxon>Bacteria</taxon>
        <taxon>Pseudomonadati</taxon>
        <taxon>Bacteroidota</taxon>
        <taxon>Flavobacteriia</taxon>
        <taxon>Flavobacteriales</taxon>
        <taxon>Flavobacteriaceae</taxon>
        <taxon>Salinimicrobium</taxon>
    </lineage>
</organism>
<dbReference type="Gene3D" id="3.40.50.1580">
    <property type="entry name" value="Nucleoside phosphorylase domain"/>
    <property type="match status" value="1"/>
</dbReference>
<feature type="domain" description="Nucleoside phosphorylase" evidence="1">
    <location>
        <begin position="149"/>
        <end position="418"/>
    </location>
</feature>
<dbReference type="OrthoDB" id="2988699at2"/>
<dbReference type="EMBL" id="OCMF01000001">
    <property type="protein sequence ID" value="SOC79556.1"/>
    <property type="molecule type" value="Genomic_DNA"/>
</dbReference>
<dbReference type="GO" id="GO:0008930">
    <property type="term" value="F:methylthioadenosine nucleosidase activity"/>
    <property type="evidence" value="ECO:0007669"/>
    <property type="project" value="TreeGrafter"/>
</dbReference>
<dbReference type="AlphaFoldDB" id="A0A285X3H4"/>
<sequence>MIKTRNINLFVFDTKTNFEKSQEFLGTSFKSINQVDSLESFNAHLERLNDEELICLVVHVFYTERINGIKRFATSGILEEYKALDVMYISDGDEKEIKHQMVDEGIPEKNVFKYHDVYSNLNEEKVQATTKSELLKRGTKLINTPNFEFGIITALYKDEYEAIKPHFNWLDEESITVGNKKYRVGHLHGQRERRIIAAVPNATGMVDSAIIATQMLDLFSPKYLLMSGVCGGGKNTHFGDIVLAKRIFTFQKGKVSDIVDREKNNIDLYDKNGEKINYDKLFDKEGNQIKISIEKFQIEHDSILEFQLKDWTDPEVERIKQEINNTEIVKIWGSPINIHFEPMACSTMVINKDGFFEDHIRSVDRQTVAVEMESYGVARACQFGNEGKTKWVIFKSVMDKTTEKNDKAKRFAANTSALFLKHLIYDGVLK</sequence>
<dbReference type="GO" id="GO:0005829">
    <property type="term" value="C:cytosol"/>
    <property type="evidence" value="ECO:0007669"/>
    <property type="project" value="TreeGrafter"/>
</dbReference>
<accession>A0A285X3H4</accession>
<dbReference type="PANTHER" id="PTHR46832">
    <property type="entry name" value="5'-METHYLTHIOADENOSINE/S-ADENOSYLHOMOCYSTEINE NUCLEOSIDASE"/>
    <property type="match status" value="1"/>
</dbReference>
<gene>
    <name evidence="2" type="ORF">SAMN06296241_1085</name>
</gene>
<dbReference type="PANTHER" id="PTHR46832:SF1">
    <property type="entry name" value="5'-METHYLTHIOADENOSINE_S-ADENOSYLHOMOCYSTEINE NUCLEOSIDASE"/>
    <property type="match status" value="1"/>
</dbReference>
<dbReference type="InterPro" id="IPR000845">
    <property type="entry name" value="Nucleoside_phosphorylase_d"/>
</dbReference>
<dbReference type="GO" id="GO:0009116">
    <property type="term" value="P:nucleoside metabolic process"/>
    <property type="evidence" value="ECO:0007669"/>
    <property type="project" value="InterPro"/>
</dbReference>
<dbReference type="SUPFAM" id="SSF53167">
    <property type="entry name" value="Purine and uridine phosphorylases"/>
    <property type="match status" value="1"/>
</dbReference>
<dbReference type="RefSeq" id="WP_097055280.1">
    <property type="nucleotide sequence ID" value="NZ_OCMF01000001.1"/>
</dbReference>
<protein>
    <submittedName>
        <fullName evidence="2">Nucleoside phosphorylase</fullName>
    </submittedName>
</protein>
<name>A0A285X3H4_9FLAO</name>
<evidence type="ECO:0000259" key="1">
    <source>
        <dbReference type="Pfam" id="PF01048"/>
    </source>
</evidence>
<dbReference type="Pfam" id="PF01048">
    <property type="entry name" value="PNP_UDP_1"/>
    <property type="match status" value="1"/>
</dbReference>
<dbReference type="InterPro" id="IPR035994">
    <property type="entry name" value="Nucleoside_phosphorylase_sf"/>
</dbReference>
<dbReference type="GO" id="GO:0019284">
    <property type="term" value="P:L-methionine salvage from S-adenosylmethionine"/>
    <property type="evidence" value="ECO:0007669"/>
    <property type="project" value="TreeGrafter"/>
</dbReference>
<dbReference type="GO" id="GO:0008782">
    <property type="term" value="F:adenosylhomocysteine nucleosidase activity"/>
    <property type="evidence" value="ECO:0007669"/>
    <property type="project" value="TreeGrafter"/>
</dbReference>
<proteinExistence type="predicted"/>
<evidence type="ECO:0000313" key="3">
    <source>
        <dbReference type="Proteomes" id="UP000219193"/>
    </source>
</evidence>